<proteinExistence type="predicted"/>
<dbReference type="EMBL" id="JAEQNB010000002">
    <property type="protein sequence ID" value="MBL0386587.1"/>
    <property type="molecule type" value="Genomic_DNA"/>
</dbReference>
<dbReference type="SMART" id="SM00267">
    <property type="entry name" value="GGDEF"/>
    <property type="match status" value="1"/>
</dbReference>
<dbReference type="InterPro" id="IPR043128">
    <property type="entry name" value="Rev_trsase/Diguanyl_cyclase"/>
</dbReference>
<accession>A0ABS1J8L3</accession>
<name>A0ABS1J8L3_9BACL</name>
<reference evidence="7 8" key="1">
    <citation type="submission" date="2021-01" db="EMBL/GenBank/DDBJ databases">
        <title>Tumebacillus sp. strain ITR2 16S ribosomal RNA gene Genome sequencing and assembly.</title>
        <authorList>
            <person name="Kang M."/>
        </authorList>
    </citation>
    <scope>NUCLEOTIDE SEQUENCE [LARGE SCALE GENOMIC DNA]</scope>
    <source>
        <strain evidence="7 8">ITR2</strain>
    </source>
</reference>
<dbReference type="InterPro" id="IPR050469">
    <property type="entry name" value="Diguanylate_Cyclase"/>
</dbReference>
<evidence type="ECO:0000313" key="7">
    <source>
        <dbReference type="EMBL" id="MBL0386587.1"/>
    </source>
</evidence>
<dbReference type="RefSeq" id="WP_201633349.1">
    <property type="nucleotide sequence ID" value="NZ_JAEQNB010000002.1"/>
</dbReference>
<dbReference type="InterPro" id="IPR029787">
    <property type="entry name" value="Nucleotide_cyclase"/>
</dbReference>
<dbReference type="SUPFAM" id="SSF55073">
    <property type="entry name" value="Nucleotide cyclase"/>
    <property type="match status" value="1"/>
</dbReference>
<organism evidence="7 8">
    <name type="scientific">Tumebacillus amylolyticus</name>
    <dbReference type="NCBI Taxonomy" id="2801339"/>
    <lineage>
        <taxon>Bacteria</taxon>
        <taxon>Bacillati</taxon>
        <taxon>Bacillota</taxon>
        <taxon>Bacilli</taxon>
        <taxon>Bacillales</taxon>
        <taxon>Alicyclobacillaceae</taxon>
        <taxon>Tumebacillus</taxon>
    </lineage>
</organism>
<dbReference type="NCBIfam" id="TIGR00254">
    <property type="entry name" value="GGDEF"/>
    <property type="match status" value="1"/>
</dbReference>
<keyword evidence="3 4" id="KW-0472">Membrane</keyword>
<dbReference type="PANTHER" id="PTHR45138:SF9">
    <property type="entry name" value="DIGUANYLATE CYCLASE DGCM-RELATED"/>
    <property type="match status" value="1"/>
</dbReference>
<evidence type="ECO:0000256" key="2">
    <source>
        <dbReference type="ARBA" id="ARBA00022475"/>
    </source>
</evidence>
<dbReference type="InterPro" id="IPR007891">
    <property type="entry name" value="CHASE3"/>
</dbReference>
<evidence type="ECO:0000259" key="6">
    <source>
        <dbReference type="PROSITE" id="PS50887"/>
    </source>
</evidence>
<feature type="domain" description="HAMP" evidence="5">
    <location>
        <begin position="213"/>
        <end position="266"/>
    </location>
</feature>
<dbReference type="CDD" id="cd01949">
    <property type="entry name" value="GGDEF"/>
    <property type="match status" value="1"/>
</dbReference>
<comment type="caution">
    <text evidence="7">The sequence shown here is derived from an EMBL/GenBank/DDBJ whole genome shotgun (WGS) entry which is preliminary data.</text>
</comment>
<dbReference type="Proteomes" id="UP000602284">
    <property type="component" value="Unassembled WGS sequence"/>
</dbReference>
<dbReference type="PROSITE" id="PS50885">
    <property type="entry name" value="HAMP"/>
    <property type="match status" value="1"/>
</dbReference>
<evidence type="ECO:0000256" key="1">
    <source>
        <dbReference type="ARBA" id="ARBA00004236"/>
    </source>
</evidence>
<dbReference type="PROSITE" id="PS50887">
    <property type="entry name" value="GGDEF"/>
    <property type="match status" value="1"/>
</dbReference>
<dbReference type="Gene3D" id="6.10.340.10">
    <property type="match status" value="1"/>
</dbReference>
<feature type="transmembrane region" description="Helical" evidence="4">
    <location>
        <begin position="21"/>
        <end position="39"/>
    </location>
</feature>
<evidence type="ECO:0000259" key="5">
    <source>
        <dbReference type="PROSITE" id="PS50885"/>
    </source>
</evidence>
<keyword evidence="4" id="KW-0812">Transmembrane</keyword>
<gene>
    <name evidence="7" type="ORF">JJB07_07985</name>
</gene>
<keyword evidence="8" id="KW-1185">Reference proteome</keyword>
<dbReference type="SMART" id="SM00304">
    <property type="entry name" value="HAMP"/>
    <property type="match status" value="1"/>
</dbReference>
<keyword evidence="4" id="KW-1133">Transmembrane helix</keyword>
<sequence>MFGRFLNRQQTKLGSQLKANMIAIGIVFALFMVGCFSYEDLQFDDSYSAVRQLNLLDQNVESLKEAMIDQETGQRGFALTGESSFLEPYVVGTRTFDQKSEVLNQSLRDYPDLREPIQRMIEAGTLWHNLYGEPVVQARRMGEDLSREDFQAGKEAFDSFREASRDAMMRIETVKTLINSQLERQVDTIWIVIAVISVLIALVALFCVNHKFRKIVRPIVELERGVREYANRNFDVPVPIADGVNELSALIQGVDLMRQELKERFQQTQRLADIDGLTGVPNRRSYDARLEDLVQQAKQGGGTFALVLLDIDNFKAFNDNYGHLEGDVVLRHVAQVLTDNLLPLDMLARYGGEEFAILIPHLERANCLEQTEYLRSVIERESLGSYRITASFGVAEYRAGDSALTLFEKADLALYRAKANGRNRVEMA</sequence>
<dbReference type="CDD" id="cd06225">
    <property type="entry name" value="HAMP"/>
    <property type="match status" value="1"/>
</dbReference>
<dbReference type="SUPFAM" id="SSF158472">
    <property type="entry name" value="HAMP domain-like"/>
    <property type="match status" value="1"/>
</dbReference>
<feature type="domain" description="GGDEF" evidence="6">
    <location>
        <begin position="302"/>
        <end position="428"/>
    </location>
</feature>
<dbReference type="Pfam" id="PF00672">
    <property type="entry name" value="HAMP"/>
    <property type="match status" value="1"/>
</dbReference>
<feature type="transmembrane region" description="Helical" evidence="4">
    <location>
        <begin position="189"/>
        <end position="208"/>
    </location>
</feature>
<dbReference type="InterPro" id="IPR003660">
    <property type="entry name" value="HAMP_dom"/>
</dbReference>
<evidence type="ECO:0000256" key="3">
    <source>
        <dbReference type="ARBA" id="ARBA00023136"/>
    </source>
</evidence>
<dbReference type="Pfam" id="PF05227">
    <property type="entry name" value="CHASE3"/>
    <property type="match status" value="1"/>
</dbReference>
<dbReference type="InterPro" id="IPR000160">
    <property type="entry name" value="GGDEF_dom"/>
</dbReference>
<dbReference type="Gene3D" id="3.30.70.270">
    <property type="match status" value="1"/>
</dbReference>
<evidence type="ECO:0000256" key="4">
    <source>
        <dbReference type="SAM" id="Phobius"/>
    </source>
</evidence>
<evidence type="ECO:0000313" key="8">
    <source>
        <dbReference type="Proteomes" id="UP000602284"/>
    </source>
</evidence>
<protein>
    <submittedName>
        <fullName evidence="7">Diguanylate cyclase</fullName>
    </submittedName>
</protein>
<comment type="subcellular location">
    <subcellularLocation>
        <location evidence="1">Cell membrane</location>
    </subcellularLocation>
</comment>
<keyword evidence="2" id="KW-1003">Cell membrane</keyword>
<dbReference type="Pfam" id="PF00990">
    <property type="entry name" value="GGDEF"/>
    <property type="match status" value="1"/>
</dbReference>
<dbReference type="PROSITE" id="PS51257">
    <property type="entry name" value="PROKAR_LIPOPROTEIN"/>
    <property type="match status" value="1"/>
</dbReference>
<dbReference type="PANTHER" id="PTHR45138">
    <property type="entry name" value="REGULATORY COMPONENTS OF SENSORY TRANSDUCTION SYSTEM"/>
    <property type="match status" value="1"/>
</dbReference>